<dbReference type="InterPro" id="IPR045281">
    <property type="entry name" value="CONSTANS-like"/>
</dbReference>
<evidence type="ECO:0000256" key="2">
    <source>
        <dbReference type="ARBA" id="ARBA00023242"/>
    </source>
</evidence>
<dbReference type="PANTHER" id="PTHR31319">
    <property type="entry name" value="ZINC FINGER PROTEIN CONSTANS-LIKE 4"/>
    <property type="match status" value="1"/>
</dbReference>
<evidence type="ECO:0000313" key="5">
    <source>
        <dbReference type="EMBL" id="THG10406.1"/>
    </source>
</evidence>
<dbReference type="Pfam" id="PF06203">
    <property type="entry name" value="CCT"/>
    <property type="match status" value="1"/>
</dbReference>
<reference evidence="5 6" key="1">
    <citation type="journal article" date="2018" name="Proc. Natl. Acad. Sci. U.S.A.">
        <title>Draft genome sequence of Camellia sinensis var. sinensis provides insights into the evolution of the tea genome and tea quality.</title>
        <authorList>
            <person name="Wei C."/>
            <person name="Yang H."/>
            <person name="Wang S."/>
            <person name="Zhao J."/>
            <person name="Liu C."/>
            <person name="Gao L."/>
            <person name="Xia E."/>
            <person name="Lu Y."/>
            <person name="Tai Y."/>
            <person name="She G."/>
            <person name="Sun J."/>
            <person name="Cao H."/>
            <person name="Tong W."/>
            <person name="Gao Q."/>
            <person name="Li Y."/>
            <person name="Deng W."/>
            <person name="Jiang X."/>
            <person name="Wang W."/>
            <person name="Chen Q."/>
            <person name="Zhang S."/>
            <person name="Li H."/>
            <person name="Wu J."/>
            <person name="Wang P."/>
            <person name="Li P."/>
            <person name="Shi C."/>
            <person name="Zheng F."/>
            <person name="Jian J."/>
            <person name="Huang B."/>
            <person name="Shan D."/>
            <person name="Shi M."/>
            <person name="Fang C."/>
            <person name="Yue Y."/>
            <person name="Li F."/>
            <person name="Li D."/>
            <person name="Wei S."/>
            <person name="Han B."/>
            <person name="Jiang C."/>
            <person name="Yin Y."/>
            <person name="Xia T."/>
            <person name="Zhang Z."/>
            <person name="Bennetzen J.L."/>
            <person name="Zhao S."/>
            <person name="Wan X."/>
        </authorList>
    </citation>
    <scope>NUCLEOTIDE SEQUENCE [LARGE SCALE GENOMIC DNA]</scope>
    <source>
        <strain evidence="6">cv. Shuchazao</strain>
        <tissue evidence="5">Leaf</tissue>
    </source>
</reference>
<organism evidence="5 6">
    <name type="scientific">Camellia sinensis var. sinensis</name>
    <name type="common">China tea</name>
    <dbReference type="NCBI Taxonomy" id="542762"/>
    <lineage>
        <taxon>Eukaryota</taxon>
        <taxon>Viridiplantae</taxon>
        <taxon>Streptophyta</taxon>
        <taxon>Embryophyta</taxon>
        <taxon>Tracheophyta</taxon>
        <taxon>Spermatophyta</taxon>
        <taxon>Magnoliopsida</taxon>
        <taxon>eudicotyledons</taxon>
        <taxon>Gunneridae</taxon>
        <taxon>Pentapetalae</taxon>
        <taxon>asterids</taxon>
        <taxon>Ericales</taxon>
        <taxon>Theaceae</taxon>
        <taxon>Camellia</taxon>
    </lineage>
</organism>
<dbReference type="GO" id="GO:0005634">
    <property type="term" value="C:nucleus"/>
    <property type="evidence" value="ECO:0007669"/>
    <property type="project" value="UniProtKB-SubCell"/>
</dbReference>
<dbReference type="InterPro" id="IPR010402">
    <property type="entry name" value="CCT_domain"/>
</dbReference>
<dbReference type="AlphaFoldDB" id="A0A4S4E531"/>
<dbReference type="GO" id="GO:0003700">
    <property type="term" value="F:DNA-binding transcription factor activity"/>
    <property type="evidence" value="ECO:0007669"/>
    <property type="project" value="TreeGrafter"/>
</dbReference>
<gene>
    <name evidence="5" type="ORF">TEA_022075</name>
</gene>
<evidence type="ECO:0000259" key="4">
    <source>
        <dbReference type="Pfam" id="PF06203"/>
    </source>
</evidence>
<feature type="compositionally biased region" description="Basic and acidic residues" evidence="3">
    <location>
        <begin position="206"/>
        <end position="227"/>
    </location>
</feature>
<dbReference type="Proteomes" id="UP000306102">
    <property type="component" value="Unassembled WGS sequence"/>
</dbReference>
<dbReference type="GO" id="GO:0009909">
    <property type="term" value="P:regulation of flower development"/>
    <property type="evidence" value="ECO:0007669"/>
    <property type="project" value="InterPro"/>
</dbReference>
<evidence type="ECO:0000256" key="3">
    <source>
        <dbReference type="SAM" id="MobiDB-lite"/>
    </source>
</evidence>
<dbReference type="EMBL" id="SDRB02007904">
    <property type="protein sequence ID" value="THG10406.1"/>
    <property type="molecule type" value="Genomic_DNA"/>
</dbReference>
<name>A0A4S4E531_CAMSN</name>
<comment type="subcellular location">
    <subcellularLocation>
        <location evidence="1">Nucleus</location>
    </subcellularLocation>
</comment>
<dbReference type="PANTHER" id="PTHR31319:SF110">
    <property type="entry name" value="CCT MOTIF FAMILY PROTEIN"/>
    <property type="match status" value="1"/>
</dbReference>
<accession>A0A4S4E531</accession>
<feature type="domain" description="CCT" evidence="4">
    <location>
        <begin position="159"/>
        <end position="196"/>
    </location>
</feature>
<feature type="region of interest" description="Disordered" evidence="3">
    <location>
        <begin position="204"/>
        <end position="227"/>
    </location>
</feature>
<keyword evidence="2" id="KW-0539">Nucleus</keyword>
<dbReference type="STRING" id="542762.A0A4S4E531"/>
<proteinExistence type="predicted"/>
<protein>
    <recommendedName>
        <fullName evidence="4">CCT domain-containing protein</fullName>
    </recommendedName>
</protein>
<dbReference type="SMR" id="A0A4S4E531"/>
<evidence type="ECO:0000313" key="6">
    <source>
        <dbReference type="Proteomes" id="UP000306102"/>
    </source>
</evidence>
<sequence length="254" mass="28995">MASILPNCQYHSSVSLDSDYIFRNQFCEEFPPPFAAAKNNNINGCAATALWADDNNDALPLFDMDMVPPESNFSDMVVVPVLPPPPPEFNTGLHLRDIANATGTLSFQFQMEECCNNNGFVPVYGDNNRGDFQVPLVPALIEEQEEPTMKVGRYSVEERKNRILRYVKKRNQRNFNKTIKILADKRVRVRGRFARNNELLSEEEASAVRKNNDNNPQENHDREFDKDTVKIKHDGEDWFQEAMASLMCLPYISG</sequence>
<keyword evidence="6" id="KW-1185">Reference proteome</keyword>
<comment type="caution">
    <text evidence="5">The sequence shown here is derived from an EMBL/GenBank/DDBJ whole genome shotgun (WGS) entry which is preliminary data.</text>
</comment>
<evidence type="ECO:0000256" key="1">
    <source>
        <dbReference type="ARBA" id="ARBA00004123"/>
    </source>
</evidence>